<dbReference type="PANTHER" id="PTHR23077">
    <property type="entry name" value="AAA-FAMILY ATPASE"/>
    <property type="match status" value="1"/>
</dbReference>
<dbReference type="PANTHER" id="PTHR23077:SF27">
    <property type="entry name" value="ATPASE FAMILY GENE 2 PROTEIN HOMOLOG A"/>
    <property type="match status" value="1"/>
</dbReference>
<dbReference type="CDD" id="cd19511">
    <property type="entry name" value="RecA-like_CDC48_r2-like"/>
    <property type="match status" value="1"/>
</dbReference>
<comment type="caution">
    <text evidence="6">The sequence shown here is derived from an EMBL/GenBank/DDBJ whole genome shotgun (WGS) entry which is preliminary data.</text>
</comment>
<dbReference type="InterPro" id="IPR050168">
    <property type="entry name" value="AAA_ATPase_domain"/>
</dbReference>
<dbReference type="Proteomes" id="UP000001949">
    <property type="component" value="Unassembled WGS sequence"/>
</dbReference>
<evidence type="ECO:0000256" key="2">
    <source>
        <dbReference type="ARBA" id="ARBA00022490"/>
    </source>
</evidence>
<evidence type="ECO:0000313" key="6">
    <source>
        <dbReference type="EMBL" id="EAN32345.1"/>
    </source>
</evidence>
<feature type="domain" description="AAA+ ATPase" evidence="5">
    <location>
        <begin position="641"/>
        <end position="774"/>
    </location>
</feature>
<accession>Q4N678</accession>
<dbReference type="AlphaFoldDB" id="Q4N678"/>
<dbReference type="STRING" id="5875.Q4N678"/>
<name>Q4N678_THEPA</name>
<keyword evidence="7" id="KW-1185">Reference proteome</keyword>
<dbReference type="EMBL" id="AAGK01000002">
    <property type="protein sequence ID" value="EAN32345.1"/>
    <property type="molecule type" value="Genomic_DNA"/>
</dbReference>
<dbReference type="GeneID" id="3502036"/>
<dbReference type="FunCoup" id="Q4N678">
    <property type="interactions" value="3"/>
</dbReference>
<dbReference type="GO" id="GO:0016887">
    <property type="term" value="F:ATP hydrolysis activity"/>
    <property type="evidence" value="ECO:0007669"/>
    <property type="project" value="InterPro"/>
</dbReference>
<reference evidence="6 7" key="1">
    <citation type="journal article" date="2005" name="Science">
        <title>Genome sequence of Theileria parva, a bovine pathogen that transforms lymphocytes.</title>
        <authorList>
            <person name="Gardner M.J."/>
            <person name="Bishop R."/>
            <person name="Shah T."/>
            <person name="de Villiers E.P."/>
            <person name="Carlton J.M."/>
            <person name="Hall N."/>
            <person name="Ren Q."/>
            <person name="Paulsen I.T."/>
            <person name="Pain A."/>
            <person name="Berriman M."/>
            <person name="Wilson R.J.M."/>
            <person name="Sato S."/>
            <person name="Ralph S.A."/>
            <person name="Mann D.J."/>
            <person name="Xiong Z."/>
            <person name="Shallom S.J."/>
            <person name="Weidman J."/>
            <person name="Jiang L."/>
            <person name="Lynn J."/>
            <person name="Weaver B."/>
            <person name="Shoaibi A."/>
            <person name="Domingo A.R."/>
            <person name="Wasawo D."/>
            <person name="Crabtree J."/>
            <person name="Wortman J.R."/>
            <person name="Haas B."/>
            <person name="Angiuoli S.V."/>
            <person name="Creasy T.H."/>
            <person name="Lu C."/>
            <person name="Suh B."/>
            <person name="Silva J.C."/>
            <person name="Utterback T.R."/>
            <person name="Feldblyum T.V."/>
            <person name="Pertea M."/>
            <person name="Allen J."/>
            <person name="Nierman W.C."/>
            <person name="Taracha E.L.N."/>
            <person name="Salzberg S.L."/>
            <person name="White O.R."/>
            <person name="Fitzhugh H.A."/>
            <person name="Morzaria S."/>
            <person name="Venter J.C."/>
            <person name="Fraser C.M."/>
            <person name="Nene V."/>
        </authorList>
    </citation>
    <scope>NUCLEOTIDE SEQUENCE [LARGE SCALE GENOMIC DNA]</scope>
    <source>
        <strain evidence="6 7">Muguga</strain>
    </source>
</reference>
<dbReference type="GO" id="GO:0005524">
    <property type="term" value="F:ATP binding"/>
    <property type="evidence" value="ECO:0007669"/>
    <property type="project" value="UniProtKB-KW"/>
</dbReference>
<dbReference type="Gene3D" id="3.40.50.300">
    <property type="entry name" value="P-loop containing nucleotide triphosphate hydrolases"/>
    <property type="match status" value="2"/>
</dbReference>
<dbReference type="CDD" id="cd19481">
    <property type="entry name" value="RecA-like_protease"/>
    <property type="match status" value="1"/>
</dbReference>
<dbReference type="FunFam" id="3.40.50.300:FF:000567">
    <property type="entry name" value="ATPase, AAA family protein"/>
    <property type="match status" value="1"/>
</dbReference>
<dbReference type="InterPro" id="IPR003593">
    <property type="entry name" value="AAA+_ATPase"/>
</dbReference>
<evidence type="ECO:0000313" key="7">
    <source>
        <dbReference type="Proteomes" id="UP000001949"/>
    </source>
</evidence>
<dbReference type="SMART" id="SM00382">
    <property type="entry name" value="AAA"/>
    <property type="match status" value="2"/>
</dbReference>
<keyword evidence="2" id="KW-0963">Cytoplasm</keyword>
<dbReference type="InterPro" id="IPR003959">
    <property type="entry name" value="ATPase_AAA_core"/>
</dbReference>
<keyword evidence="3" id="KW-0547">Nucleotide-binding</keyword>
<dbReference type="VEuPathDB" id="PiroplasmaDB:TpMuguga_02g00059"/>
<dbReference type="InParanoid" id="Q4N678"/>
<protein>
    <recommendedName>
        <fullName evidence="5">AAA+ ATPase domain-containing protein</fullName>
    </recommendedName>
</protein>
<organism evidence="6 7">
    <name type="scientific">Theileria parva</name>
    <name type="common">East coast fever infection agent</name>
    <dbReference type="NCBI Taxonomy" id="5875"/>
    <lineage>
        <taxon>Eukaryota</taxon>
        <taxon>Sar</taxon>
        <taxon>Alveolata</taxon>
        <taxon>Apicomplexa</taxon>
        <taxon>Aconoidasida</taxon>
        <taxon>Piroplasmida</taxon>
        <taxon>Theileriidae</taxon>
        <taxon>Theileria</taxon>
    </lineage>
</organism>
<dbReference type="InterPro" id="IPR027417">
    <property type="entry name" value="P-loop_NTPase"/>
</dbReference>
<keyword evidence="4" id="KW-0067">ATP-binding</keyword>
<feature type="domain" description="AAA+ ATPase" evidence="5">
    <location>
        <begin position="335"/>
        <end position="494"/>
    </location>
</feature>
<dbReference type="GO" id="GO:0005737">
    <property type="term" value="C:cytoplasm"/>
    <property type="evidence" value="ECO:0007669"/>
    <property type="project" value="UniProtKB-SubCell"/>
</dbReference>
<dbReference type="Gene3D" id="1.10.8.60">
    <property type="match status" value="2"/>
</dbReference>
<dbReference type="Pfam" id="PF17862">
    <property type="entry name" value="AAA_lid_3"/>
    <property type="match status" value="1"/>
</dbReference>
<dbReference type="InterPro" id="IPR041569">
    <property type="entry name" value="AAA_lid_3"/>
</dbReference>
<sequence>MNKLKNSFEASLIFVRRRLLYSSSDSNLWVVILSPQSMKTLRILHDTPLVMSTEEGLRAFIRVHSAAEYALEFSSLSHPKSIITEELAKSLNLKFDIKATVFFSQVTDVCNASKLCLKFMESYDPRDNLWKFHTGSYNSSVETKSVENNPLDKNPGSLSSDTVVEEFNKKCNIKSSGTESSASIPNSMLNWYNVNDNVKLYPSVEWYNSLVNKEYNHVIKSSLLGSVLFQNNIISLNLNGFLSRFLIYSITKSHNRTFSKSSTHSVDGNTPLSINNDTEIQVIISEKVKDGLKYESESSEPNDNNSSIISGMDEIIELFNTHVIIPLVLDLDVGHPSGVLLYGPPGCGKTLLARKIATNYTKLFNLSNYKDNSSQSCSELKVKLVQSTDLISEFMGKTERNITELFQSLREESKTSKVICFIDEIDVLCVNRESSGSDLQARRVLTTFLNNMDGVNAGSSNFVIVGMTNYLENIDNAMRRPGRFDLEIEVPVPNSKNRLQILKNLLNSVDHSITNEQLEQVNDFCQAFVGADLKLLLTNSMHCKINRLNNSNETSYGMNISDTVDTPEIADNTLNKSLTYEDMMNGLKITRPSAMRELYVEVPEVRWDDIGGYEDLKTVIKQCVEYPRKFSALYQKLQIQVPKGILLYGPPGCSKTLMAKAICTESHMNFISVKGPEMFDKYVGESERRLRRLFSKARLNSPCVIFFDEIDSICCEDSSSVGKRVLSTLLNELDGVSALKQVLVVGATNRPQDLNRSLLRPGRFDRLIYVPLPDFEARKAIFKLNLRKVKLDFNLEEAAVSLAKLTEGYSGAEVVNICKQASIYLLNDLINSSPQKCLEEVIPLSYSYLEKALENSKPMTSPELISFYEEYQNYTHF</sequence>
<evidence type="ECO:0000256" key="3">
    <source>
        <dbReference type="ARBA" id="ARBA00022741"/>
    </source>
</evidence>
<dbReference type="OMA" id="AICTESH"/>
<dbReference type="Pfam" id="PF00004">
    <property type="entry name" value="AAA"/>
    <property type="match status" value="2"/>
</dbReference>
<dbReference type="KEGG" id="tpv:TP02_0059"/>
<evidence type="ECO:0000259" key="5">
    <source>
        <dbReference type="SMART" id="SM00382"/>
    </source>
</evidence>
<dbReference type="eggNOG" id="KOG0730">
    <property type="taxonomic scope" value="Eukaryota"/>
</dbReference>
<evidence type="ECO:0000256" key="1">
    <source>
        <dbReference type="ARBA" id="ARBA00004496"/>
    </source>
</evidence>
<gene>
    <name evidence="6" type="ordered locus">TP02_0059</name>
</gene>
<comment type="subcellular location">
    <subcellularLocation>
        <location evidence="1">Cytoplasm</location>
    </subcellularLocation>
</comment>
<evidence type="ECO:0000256" key="4">
    <source>
        <dbReference type="ARBA" id="ARBA00022840"/>
    </source>
</evidence>
<proteinExistence type="predicted"/>
<dbReference type="SUPFAM" id="SSF52540">
    <property type="entry name" value="P-loop containing nucleoside triphosphate hydrolases"/>
    <property type="match status" value="2"/>
</dbReference>